<evidence type="ECO:0000256" key="2">
    <source>
        <dbReference type="ARBA" id="ARBA00022980"/>
    </source>
</evidence>
<organism evidence="8 9">
    <name type="scientific">Thalassotalea loyana</name>
    <dbReference type="NCBI Taxonomy" id="280483"/>
    <lineage>
        <taxon>Bacteria</taxon>
        <taxon>Pseudomonadati</taxon>
        <taxon>Pseudomonadota</taxon>
        <taxon>Gammaproteobacteria</taxon>
        <taxon>Alteromonadales</taxon>
        <taxon>Colwelliaceae</taxon>
        <taxon>Thalassotalea</taxon>
    </lineage>
</organism>
<name>A0ABQ6HCL0_9GAMM</name>
<proteinExistence type="inferred from homology"/>
<evidence type="ECO:0000256" key="6">
    <source>
        <dbReference type="RuleBase" id="RU000667"/>
    </source>
</evidence>
<evidence type="ECO:0000256" key="7">
    <source>
        <dbReference type="SAM" id="MobiDB-lite"/>
    </source>
</evidence>
<sequence length="104" mass="12574">MCHPFLIERVNIRFLKPKIVAELYRYISKVEGNMPVIKVRENEPFDVALRRFKRSCEKAGILSEVRRRESYEKPTWERKRKKAAAVKRHAKKVSRENARRVRMY</sequence>
<dbReference type="Pfam" id="PF01165">
    <property type="entry name" value="Ribosomal_S21"/>
    <property type="match status" value="1"/>
</dbReference>
<keyword evidence="9" id="KW-1185">Reference proteome</keyword>
<dbReference type="Gene3D" id="1.20.5.1150">
    <property type="entry name" value="Ribosomal protein S8"/>
    <property type="match status" value="1"/>
</dbReference>
<keyword evidence="2 5" id="KW-0689">Ribosomal protein</keyword>
<dbReference type="NCBIfam" id="TIGR00030">
    <property type="entry name" value="S21p"/>
    <property type="match status" value="1"/>
</dbReference>
<gene>
    <name evidence="5" type="primary">rpsU</name>
    <name evidence="8" type="ORF">tloyanaT_19910</name>
</gene>
<dbReference type="InterPro" id="IPR001911">
    <property type="entry name" value="Ribosomal_bS21"/>
</dbReference>
<dbReference type="PROSITE" id="PS01181">
    <property type="entry name" value="RIBOSOMAL_S21"/>
    <property type="match status" value="1"/>
</dbReference>
<comment type="caution">
    <text evidence="8">The sequence shown here is derived from an EMBL/GenBank/DDBJ whole genome shotgun (WGS) entry which is preliminary data.</text>
</comment>
<dbReference type="InterPro" id="IPR038380">
    <property type="entry name" value="Ribosomal_bS21_sf"/>
</dbReference>
<evidence type="ECO:0000256" key="1">
    <source>
        <dbReference type="ARBA" id="ARBA00006640"/>
    </source>
</evidence>
<evidence type="ECO:0000256" key="3">
    <source>
        <dbReference type="ARBA" id="ARBA00023274"/>
    </source>
</evidence>
<comment type="similarity">
    <text evidence="1 5 6">Belongs to the bacterial ribosomal protein bS21 family.</text>
</comment>
<protein>
    <recommendedName>
        <fullName evidence="4 5">Small ribosomal subunit protein bS21</fullName>
    </recommendedName>
</protein>
<accession>A0ABQ6HCL0</accession>
<dbReference type="InterPro" id="IPR018278">
    <property type="entry name" value="Ribosomal_bS21_CS"/>
</dbReference>
<dbReference type="PANTHER" id="PTHR21109:SF22">
    <property type="entry name" value="SMALL RIBOSOMAL SUBUNIT PROTEIN BS21"/>
    <property type="match status" value="1"/>
</dbReference>
<feature type="compositionally biased region" description="Basic and acidic residues" evidence="7">
    <location>
        <begin position="93"/>
        <end position="104"/>
    </location>
</feature>
<dbReference type="Proteomes" id="UP001157134">
    <property type="component" value="Unassembled WGS sequence"/>
</dbReference>
<dbReference type="HAMAP" id="MF_00358">
    <property type="entry name" value="Ribosomal_bS21"/>
    <property type="match status" value="1"/>
</dbReference>
<dbReference type="PRINTS" id="PR00976">
    <property type="entry name" value="RIBOSOMALS21"/>
</dbReference>
<evidence type="ECO:0000256" key="5">
    <source>
        <dbReference type="HAMAP-Rule" id="MF_00358"/>
    </source>
</evidence>
<dbReference type="EMBL" id="BSSV01000004">
    <property type="protein sequence ID" value="GLX85739.1"/>
    <property type="molecule type" value="Genomic_DNA"/>
</dbReference>
<feature type="compositionally biased region" description="Basic residues" evidence="7">
    <location>
        <begin position="82"/>
        <end position="92"/>
    </location>
</feature>
<keyword evidence="3 5" id="KW-0687">Ribonucleoprotein</keyword>
<evidence type="ECO:0000256" key="4">
    <source>
        <dbReference type="ARBA" id="ARBA00035135"/>
    </source>
</evidence>
<evidence type="ECO:0000313" key="8">
    <source>
        <dbReference type="EMBL" id="GLX85739.1"/>
    </source>
</evidence>
<reference evidence="8 9" key="1">
    <citation type="submission" date="2023-03" db="EMBL/GenBank/DDBJ databases">
        <title>Thalassotalea loyana LMG 22536T draft genome sequence.</title>
        <authorList>
            <person name="Sawabe T."/>
        </authorList>
    </citation>
    <scope>NUCLEOTIDE SEQUENCE [LARGE SCALE GENOMIC DNA]</scope>
    <source>
        <strain evidence="8 9">LMG 22536</strain>
    </source>
</reference>
<evidence type="ECO:0000313" key="9">
    <source>
        <dbReference type="Proteomes" id="UP001157134"/>
    </source>
</evidence>
<feature type="region of interest" description="Disordered" evidence="7">
    <location>
        <begin position="82"/>
        <end position="104"/>
    </location>
</feature>
<dbReference type="PANTHER" id="PTHR21109">
    <property type="entry name" value="MITOCHONDRIAL 28S RIBOSOMAL PROTEIN S21"/>
    <property type="match status" value="1"/>
</dbReference>